<organism evidence="2 3">
    <name type="scientific">Apolygus lucorum</name>
    <name type="common">Small green plant bug</name>
    <name type="synonym">Lygocoris lucorum</name>
    <dbReference type="NCBI Taxonomy" id="248454"/>
    <lineage>
        <taxon>Eukaryota</taxon>
        <taxon>Metazoa</taxon>
        <taxon>Ecdysozoa</taxon>
        <taxon>Arthropoda</taxon>
        <taxon>Hexapoda</taxon>
        <taxon>Insecta</taxon>
        <taxon>Pterygota</taxon>
        <taxon>Neoptera</taxon>
        <taxon>Paraneoptera</taxon>
        <taxon>Hemiptera</taxon>
        <taxon>Heteroptera</taxon>
        <taxon>Panheteroptera</taxon>
        <taxon>Cimicomorpha</taxon>
        <taxon>Miridae</taxon>
        <taxon>Mirini</taxon>
        <taxon>Apolygus</taxon>
    </lineage>
</organism>
<feature type="region of interest" description="Disordered" evidence="1">
    <location>
        <begin position="76"/>
        <end position="97"/>
    </location>
</feature>
<feature type="compositionally biased region" description="Low complexity" evidence="1">
    <location>
        <begin position="85"/>
        <end position="97"/>
    </location>
</feature>
<gene>
    <name evidence="2" type="ORF">GE061_016177</name>
</gene>
<proteinExistence type="predicted"/>
<feature type="compositionally biased region" description="Polar residues" evidence="1">
    <location>
        <begin position="119"/>
        <end position="139"/>
    </location>
</feature>
<dbReference type="Proteomes" id="UP000466442">
    <property type="component" value="Unassembled WGS sequence"/>
</dbReference>
<comment type="caution">
    <text evidence="2">The sequence shown here is derived from an EMBL/GenBank/DDBJ whole genome shotgun (WGS) entry which is preliminary data.</text>
</comment>
<feature type="region of interest" description="Disordered" evidence="1">
    <location>
        <begin position="110"/>
        <end position="139"/>
    </location>
</feature>
<dbReference type="EMBL" id="WIXP02000007">
    <property type="protein sequence ID" value="KAF6207729.1"/>
    <property type="molecule type" value="Genomic_DNA"/>
</dbReference>
<protein>
    <submittedName>
        <fullName evidence="2">Uncharacterized protein</fullName>
    </submittedName>
</protein>
<name>A0A8S9XGL6_APOLU</name>
<reference evidence="2" key="1">
    <citation type="journal article" date="2021" name="Mol. Ecol. Resour.">
        <title>Apolygus lucorum genome provides insights into omnivorousness and mesophyll feeding.</title>
        <authorList>
            <person name="Liu Y."/>
            <person name="Liu H."/>
            <person name="Wang H."/>
            <person name="Huang T."/>
            <person name="Liu B."/>
            <person name="Yang B."/>
            <person name="Yin L."/>
            <person name="Li B."/>
            <person name="Zhang Y."/>
            <person name="Zhang S."/>
            <person name="Jiang F."/>
            <person name="Zhang X."/>
            <person name="Ren Y."/>
            <person name="Wang B."/>
            <person name="Wang S."/>
            <person name="Lu Y."/>
            <person name="Wu K."/>
            <person name="Fan W."/>
            <person name="Wang G."/>
        </authorList>
    </citation>
    <scope>NUCLEOTIDE SEQUENCE</scope>
    <source>
        <strain evidence="2">12Hb</strain>
    </source>
</reference>
<evidence type="ECO:0000256" key="1">
    <source>
        <dbReference type="SAM" id="MobiDB-lite"/>
    </source>
</evidence>
<accession>A0A8S9XGL6</accession>
<dbReference type="AlphaFoldDB" id="A0A8S9XGL6"/>
<keyword evidence="3" id="KW-1185">Reference proteome</keyword>
<evidence type="ECO:0000313" key="2">
    <source>
        <dbReference type="EMBL" id="KAF6207729.1"/>
    </source>
</evidence>
<sequence length="139" mass="15487">MSQMKCRTFKSICDVAGHSCVLKVVTRTVRNKVVPSTRLIGERRRVPLVIETPSERISLFTRLLKVTDMNLIPTDRYKDNQFSKSPPEQASSSSEAQCCSSEVIIVGETLLFSTPPPNGNTQRMETGQMSQEDSAPSHE</sequence>
<evidence type="ECO:0000313" key="3">
    <source>
        <dbReference type="Proteomes" id="UP000466442"/>
    </source>
</evidence>